<evidence type="ECO:0000313" key="1">
    <source>
        <dbReference type="EMBL" id="MEC4719817.1"/>
    </source>
</evidence>
<keyword evidence="2" id="KW-1185">Reference proteome</keyword>
<evidence type="ECO:0000313" key="2">
    <source>
        <dbReference type="Proteomes" id="UP001352263"/>
    </source>
</evidence>
<sequence>MNDAAPANPASDCVAFSISINAQERECSISREALNTLSKLKNIDSTDADTLELFKAFETFIRPVAQSICNGKISQAPLRLTPENMESAYSSPIKFKSAIRVMTFASQNEVRKDTVP</sequence>
<proteinExistence type="predicted"/>
<dbReference type="EMBL" id="JAWIIV010000008">
    <property type="protein sequence ID" value="MEC4719817.1"/>
    <property type="molecule type" value="Genomic_DNA"/>
</dbReference>
<comment type="caution">
    <text evidence="1">The sequence shown here is derived from an EMBL/GenBank/DDBJ whole genome shotgun (WGS) entry which is preliminary data.</text>
</comment>
<name>A0ABU6J963_9BURK</name>
<gene>
    <name evidence="1" type="ORF">RY831_11705</name>
</gene>
<protein>
    <submittedName>
        <fullName evidence="1">DUF1488 family protein</fullName>
    </submittedName>
</protein>
<organism evidence="1 2">
    <name type="scientific">Noviherbaspirillum album</name>
    <dbReference type="NCBI Taxonomy" id="3080276"/>
    <lineage>
        <taxon>Bacteria</taxon>
        <taxon>Pseudomonadati</taxon>
        <taxon>Pseudomonadota</taxon>
        <taxon>Betaproteobacteria</taxon>
        <taxon>Burkholderiales</taxon>
        <taxon>Oxalobacteraceae</taxon>
        <taxon>Noviherbaspirillum</taxon>
    </lineage>
</organism>
<accession>A0ABU6J963</accession>
<dbReference type="RefSeq" id="WP_326506531.1">
    <property type="nucleotide sequence ID" value="NZ_JAWIIV010000008.1"/>
</dbReference>
<reference evidence="1 2" key="1">
    <citation type="submission" date="2023-10" db="EMBL/GenBank/DDBJ databases">
        <title>Noviherbaspirillum sp. CPCC 100848 genome assembly.</title>
        <authorList>
            <person name="Li X.Y."/>
            <person name="Fang X.M."/>
        </authorList>
    </citation>
    <scope>NUCLEOTIDE SEQUENCE [LARGE SCALE GENOMIC DNA]</scope>
    <source>
        <strain evidence="1 2">CPCC 100848</strain>
    </source>
</reference>
<dbReference type="Proteomes" id="UP001352263">
    <property type="component" value="Unassembled WGS sequence"/>
</dbReference>